<evidence type="ECO:0000256" key="2">
    <source>
        <dbReference type="ARBA" id="ARBA00022737"/>
    </source>
</evidence>
<gene>
    <name evidence="4 6" type="primary">mshD</name>
    <name evidence="6" type="ORF">GCM10010124_22940</name>
</gene>
<feature type="domain" description="N-acetyltransferase" evidence="5">
    <location>
        <begin position="150"/>
        <end position="296"/>
    </location>
</feature>
<dbReference type="AlphaFoldDB" id="A0A8J3BKU7"/>
<feature type="binding site" evidence="4">
    <location>
        <position position="38"/>
    </location>
    <ligand>
        <name>1D-myo-inositol 2-(L-cysteinylamino)-2-deoxy-alpha-D-glucopyranoside</name>
        <dbReference type="ChEBI" id="CHEBI:58887"/>
    </ligand>
</feature>
<proteinExistence type="inferred from homology"/>
<dbReference type="GO" id="GO:0035447">
    <property type="term" value="F:mycothiol synthase activity"/>
    <property type="evidence" value="ECO:0007669"/>
    <property type="project" value="UniProtKB-UniRule"/>
</dbReference>
<keyword evidence="7" id="KW-1185">Reference proteome</keyword>
<comment type="caution">
    <text evidence="6">The sequence shown here is derived from an EMBL/GenBank/DDBJ whole genome shotgun (WGS) entry which is preliminary data.</text>
</comment>
<reference evidence="6" key="1">
    <citation type="journal article" date="2014" name="Int. J. Syst. Evol. Microbiol.">
        <title>Complete genome sequence of Corynebacterium casei LMG S-19264T (=DSM 44701T), isolated from a smear-ripened cheese.</title>
        <authorList>
            <consortium name="US DOE Joint Genome Institute (JGI-PGF)"/>
            <person name="Walter F."/>
            <person name="Albersmeier A."/>
            <person name="Kalinowski J."/>
            <person name="Ruckert C."/>
        </authorList>
    </citation>
    <scope>NUCLEOTIDE SEQUENCE</scope>
    <source>
        <strain evidence="6">JCM 3091</strain>
    </source>
</reference>
<comment type="catalytic activity">
    <reaction evidence="4">
        <text>1D-myo-inositol 2-(L-cysteinylamino)-2-deoxy-alpha-D-glucopyranoside + acetyl-CoA = mycothiol + CoA + H(+)</text>
        <dbReference type="Rhea" id="RHEA:26172"/>
        <dbReference type="ChEBI" id="CHEBI:15378"/>
        <dbReference type="ChEBI" id="CHEBI:16768"/>
        <dbReference type="ChEBI" id="CHEBI:57287"/>
        <dbReference type="ChEBI" id="CHEBI:57288"/>
        <dbReference type="ChEBI" id="CHEBI:58887"/>
        <dbReference type="EC" id="2.3.1.189"/>
    </reaction>
</comment>
<feature type="binding site" evidence="4">
    <location>
        <begin position="241"/>
        <end position="247"/>
    </location>
    <ligand>
        <name>acetyl-CoA</name>
        <dbReference type="ChEBI" id="CHEBI:57288"/>
        <label>2</label>
    </ligand>
</feature>
<comment type="caution">
    <text evidence="4">Lacks conserved residue(s) required for the propagation of feature annotation.</text>
</comment>
<dbReference type="Pfam" id="PF13508">
    <property type="entry name" value="Acetyltransf_7"/>
    <property type="match status" value="1"/>
</dbReference>
<dbReference type="InterPro" id="IPR017813">
    <property type="entry name" value="Mycothiol_AcTrfase"/>
</dbReference>
<dbReference type="NCBIfam" id="TIGR03448">
    <property type="entry name" value="mycothiol_MshD"/>
    <property type="match status" value="1"/>
</dbReference>
<evidence type="ECO:0000256" key="1">
    <source>
        <dbReference type="ARBA" id="ARBA00022679"/>
    </source>
</evidence>
<feature type="binding site" evidence="4">
    <location>
        <position position="230"/>
    </location>
    <ligand>
        <name>1D-myo-inositol 2-(L-cysteinylamino)-2-deoxy-alpha-D-glucopyranoside</name>
        <dbReference type="ChEBI" id="CHEBI:58887"/>
    </ligand>
</feature>
<dbReference type="InterPro" id="IPR050832">
    <property type="entry name" value="Bact_Acetyltransf"/>
</dbReference>
<dbReference type="Pfam" id="PF00583">
    <property type="entry name" value="Acetyltransf_1"/>
    <property type="match status" value="1"/>
</dbReference>
<keyword evidence="3 4" id="KW-0012">Acyltransferase</keyword>
<evidence type="ECO:0000313" key="7">
    <source>
        <dbReference type="Proteomes" id="UP000662200"/>
    </source>
</evidence>
<dbReference type="PIRSF" id="PIRSF021524">
    <property type="entry name" value="MSH_acetyltransferase"/>
    <property type="match status" value="1"/>
</dbReference>
<dbReference type="HAMAP" id="MF_01698">
    <property type="entry name" value="MshD"/>
    <property type="match status" value="1"/>
</dbReference>
<dbReference type="PROSITE" id="PS51186">
    <property type="entry name" value="GNAT"/>
    <property type="match status" value="2"/>
</dbReference>
<keyword evidence="1 4" id="KW-0808">Transferase</keyword>
<evidence type="ECO:0000256" key="3">
    <source>
        <dbReference type="ARBA" id="ARBA00023315"/>
    </source>
</evidence>
<feature type="binding site" evidence="4">
    <location>
        <position position="177"/>
    </location>
    <ligand>
        <name>1D-myo-inositol 2-(L-cysteinylamino)-2-deoxy-alpha-D-glucopyranoside</name>
        <dbReference type="ChEBI" id="CHEBI:58887"/>
    </ligand>
</feature>
<comment type="similarity">
    <text evidence="4">Belongs to the acetyltransferase family. MshD subfamily.</text>
</comment>
<feature type="binding site" evidence="4">
    <location>
        <begin position="234"/>
        <end position="236"/>
    </location>
    <ligand>
        <name>acetyl-CoA</name>
        <dbReference type="ChEBI" id="CHEBI:57288"/>
        <label>2</label>
    </ligand>
</feature>
<name>A0A8J3BKU7_9ACTN</name>
<dbReference type="InterPro" id="IPR000182">
    <property type="entry name" value="GNAT_dom"/>
</dbReference>
<sequence>MSAFAVEPADRPAPDLVAAVTALAEAADTADGVAPLSEATLLALRHGDGAHLVARSGADLVGYAHLAGGGAEWVVHPAWRRRGIGRGLAEAALAASGGDAGPRLAVWAHGDHPAASALALRLGFARVRELWQMRRPLSDDVEAPRWADGVRLRAFRPDADDEAWLRLNARAFADHPEQGRWTAADLLRRRAEPWFDPAGLLLAERVADGALLGFHWTKVHTRAGAPPLGEVYVLGVDPAGHGRGLGRALTLAGLRHLRGRGVAQVMLYVDESNGAATALYARLGFARHTTDVQYRR</sequence>
<comment type="subunit">
    <text evidence="4">Monomer.</text>
</comment>
<dbReference type="GO" id="GO:0010125">
    <property type="term" value="P:mycothiol biosynthetic process"/>
    <property type="evidence" value="ECO:0007669"/>
    <property type="project" value="UniProtKB-UniRule"/>
</dbReference>
<keyword evidence="2 4" id="KW-0677">Repeat</keyword>
<reference evidence="6" key="2">
    <citation type="submission" date="2020-09" db="EMBL/GenBank/DDBJ databases">
        <authorList>
            <person name="Sun Q."/>
            <person name="Ohkuma M."/>
        </authorList>
    </citation>
    <scope>NUCLEOTIDE SEQUENCE</scope>
    <source>
        <strain evidence="6">JCM 3091</strain>
    </source>
</reference>
<dbReference type="Gene3D" id="3.40.630.30">
    <property type="match status" value="1"/>
</dbReference>
<evidence type="ECO:0000256" key="4">
    <source>
        <dbReference type="HAMAP-Rule" id="MF_01698"/>
    </source>
</evidence>
<dbReference type="PANTHER" id="PTHR43877:SF1">
    <property type="entry name" value="ACETYLTRANSFERASE"/>
    <property type="match status" value="1"/>
</dbReference>
<feature type="binding site" evidence="4">
    <location>
        <position position="218"/>
    </location>
    <ligand>
        <name>1D-myo-inositol 2-(L-cysteinylamino)-2-deoxy-alpha-D-glucopyranoside</name>
        <dbReference type="ChEBI" id="CHEBI:58887"/>
    </ligand>
</feature>
<feature type="domain" description="N-acetyltransferase" evidence="5">
    <location>
        <begin position="4"/>
        <end position="148"/>
    </location>
</feature>
<organism evidence="6 7">
    <name type="scientific">Pilimelia terevasa</name>
    <dbReference type="NCBI Taxonomy" id="53372"/>
    <lineage>
        <taxon>Bacteria</taxon>
        <taxon>Bacillati</taxon>
        <taxon>Actinomycetota</taxon>
        <taxon>Actinomycetes</taxon>
        <taxon>Micromonosporales</taxon>
        <taxon>Micromonosporaceae</taxon>
        <taxon>Pilimelia</taxon>
    </lineage>
</organism>
<evidence type="ECO:0000259" key="5">
    <source>
        <dbReference type="PROSITE" id="PS51186"/>
    </source>
</evidence>
<comment type="function">
    <text evidence="4">Catalyzes the transfer of acetyl from acetyl-CoA to desacetylmycothiol (Cys-GlcN-Ins) to form mycothiol.</text>
</comment>
<dbReference type="EC" id="2.3.1.189" evidence="4"/>
<dbReference type="RefSeq" id="WP_189114263.1">
    <property type="nucleotide sequence ID" value="NZ_BMQC01000007.1"/>
</dbReference>
<accession>A0A8J3BKU7</accession>
<dbReference type="EMBL" id="BMQC01000007">
    <property type="protein sequence ID" value="GGK29643.1"/>
    <property type="molecule type" value="Genomic_DNA"/>
</dbReference>
<dbReference type="PANTHER" id="PTHR43877">
    <property type="entry name" value="AMINOALKYLPHOSPHONATE N-ACETYLTRANSFERASE-RELATED-RELATED"/>
    <property type="match status" value="1"/>
</dbReference>
<protein>
    <recommendedName>
        <fullName evidence="4">Mycothiol acetyltransferase</fullName>
        <shortName evidence="4">MSH acetyltransferase</shortName>
        <ecNumber evidence="4">2.3.1.189</ecNumber>
    </recommendedName>
    <alternativeName>
        <fullName evidence="4">Mycothiol synthase</fullName>
    </alternativeName>
</protein>
<evidence type="ECO:0000313" key="6">
    <source>
        <dbReference type="EMBL" id="GGK29643.1"/>
    </source>
</evidence>
<feature type="binding site" evidence="4">
    <location>
        <position position="268"/>
    </location>
    <ligand>
        <name>1D-myo-inositol 2-(L-cysteinylamino)-2-deoxy-alpha-D-glucopyranoside</name>
        <dbReference type="ChEBI" id="CHEBI:58887"/>
    </ligand>
</feature>
<dbReference type="CDD" id="cd04301">
    <property type="entry name" value="NAT_SF"/>
    <property type="match status" value="2"/>
</dbReference>
<dbReference type="InterPro" id="IPR016181">
    <property type="entry name" value="Acyl_CoA_acyltransferase"/>
</dbReference>
<dbReference type="Proteomes" id="UP000662200">
    <property type="component" value="Unassembled WGS sequence"/>
</dbReference>
<dbReference type="SUPFAM" id="SSF55729">
    <property type="entry name" value="Acyl-CoA N-acyltransferases (Nat)"/>
    <property type="match status" value="1"/>
</dbReference>